<dbReference type="Proteomes" id="UP001597120">
    <property type="component" value="Unassembled WGS sequence"/>
</dbReference>
<feature type="transmembrane region" description="Helical" evidence="7">
    <location>
        <begin position="85"/>
        <end position="109"/>
    </location>
</feature>
<evidence type="ECO:0000256" key="2">
    <source>
        <dbReference type="ARBA" id="ARBA00022448"/>
    </source>
</evidence>
<name>A0ABW3D626_9BACL</name>
<proteinExistence type="inferred from homology"/>
<dbReference type="Pfam" id="PF00528">
    <property type="entry name" value="BPD_transp_1"/>
    <property type="match status" value="1"/>
</dbReference>
<evidence type="ECO:0000256" key="5">
    <source>
        <dbReference type="ARBA" id="ARBA00022989"/>
    </source>
</evidence>
<keyword evidence="3" id="KW-1003">Cell membrane</keyword>
<feature type="transmembrane region" description="Helical" evidence="7">
    <location>
        <begin position="196"/>
        <end position="221"/>
    </location>
</feature>
<evidence type="ECO:0000256" key="7">
    <source>
        <dbReference type="RuleBase" id="RU363032"/>
    </source>
</evidence>
<dbReference type="CDD" id="cd06261">
    <property type="entry name" value="TM_PBP2"/>
    <property type="match status" value="1"/>
</dbReference>
<keyword evidence="4 7" id="KW-0812">Transmembrane</keyword>
<feature type="transmembrane region" description="Helical" evidence="7">
    <location>
        <begin position="121"/>
        <end position="142"/>
    </location>
</feature>
<dbReference type="PANTHER" id="PTHR43744:SF1">
    <property type="entry name" value="BINDING-PROTEIN-DEPENDENT TRANSPORT SYSTEMS INNER MEMBRANE COMPONENT"/>
    <property type="match status" value="1"/>
</dbReference>
<dbReference type="SUPFAM" id="SSF161098">
    <property type="entry name" value="MetI-like"/>
    <property type="match status" value="1"/>
</dbReference>
<dbReference type="RefSeq" id="WP_144933265.1">
    <property type="nucleotide sequence ID" value="NZ_JBHTIU010000003.1"/>
</dbReference>
<comment type="similarity">
    <text evidence="7">Belongs to the binding-protein-dependent transport system permease family.</text>
</comment>
<organism evidence="9 10">
    <name type="scientific">Paenibacillus residui</name>
    <dbReference type="NCBI Taxonomy" id="629724"/>
    <lineage>
        <taxon>Bacteria</taxon>
        <taxon>Bacillati</taxon>
        <taxon>Bacillota</taxon>
        <taxon>Bacilli</taxon>
        <taxon>Bacillales</taxon>
        <taxon>Paenibacillaceae</taxon>
        <taxon>Paenibacillus</taxon>
    </lineage>
</organism>
<dbReference type="PROSITE" id="PS50928">
    <property type="entry name" value="ABC_TM1"/>
    <property type="match status" value="1"/>
</dbReference>
<dbReference type="InterPro" id="IPR000515">
    <property type="entry name" value="MetI-like"/>
</dbReference>
<evidence type="ECO:0000256" key="3">
    <source>
        <dbReference type="ARBA" id="ARBA00022475"/>
    </source>
</evidence>
<feature type="transmembrane region" description="Helical" evidence="7">
    <location>
        <begin position="20"/>
        <end position="41"/>
    </location>
</feature>
<dbReference type="InterPro" id="IPR035906">
    <property type="entry name" value="MetI-like_sf"/>
</dbReference>
<feature type="domain" description="ABC transmembrane type-1" evidence="8">
    <location>
        <begin position="86"/>
        <end position="278"/>
    </location>
</feature>
<keyword evidence="10" id="KW-1185">Reference proteome</keyword>
<evidence type="ECO:0000256" key="4">
    <source>
        <dbReference type="ARBA" id="ARBA00022692"/>
    </source>
</evidence>
<keyword evidence="5 7" id="KW-1133">Transmembrane helix</keyword>
<evidence type="ECO:0000313" key="9">
    <source>
        <dbReference type="EMBL" id="MFD0867842.1"/>
    </source>
</evidence>
<keyword evidence="6 7" id="KW-0472">Membrane</keyword>
<evidence type="ECO:0000256" key="1">
    <source>
        <dbReference type="ARBA" id="ARBA00004651"/>
    </source>
</evidence>
<dbReference type="PANTHER" id="PTHR43744">
    <property type="entry name" value="ABC TRANSPORTER PERMEASE PROTEIN MG189-RELATED-RELATED"/>
    <property type="match status" value="1"/>
</dbReference>
<evidence type="ECO:0000256" key="6">
    <source>
        <dbReference type="ARBA" id="ARBA00023136"/>
    </source>
</evidence>
<evidence type="ECO:0000259" key="8">
    <source>
        <dbReference type="PROSITE" id="PS50928"/>
    </source>
</evidence>
<evidence type="ECO:0000313" key="10">
    <source>
        <dbReference type="Proteomes" id="UP001597120"/>
    </source>
</evidence>
<keyword evidence="2 7" id="KW-0813">Transport</keyword>
<reference evidence="10" key="1">
    <citation type="journal article" date="2019" name="Int. J. Syst. Evol. Microbiol.">
        <title>The Global Catalogue of Microorganisms (GCM) 10K type strain sequencing project: providing services to taxonomists for standard genome sequencing and annotation.</title>
        <authorList>
            <consortium name="The Broad Institute Genomics Platform"/>
            <consortium name="The Broad Institute Genome Sequencing Center for Infectious Disease"/>
            <person name="Wu L."/>
            <person name="Ma J."/>
        </authorList>
    </citation>
    <scope>NUCLEOTIDE SEQUENCE [LARGE SCALE GENOMIC DNA]</scope>
    <source>
        <strain evidence="10">CCUG 57263</strain>
    </source>
</reference>
<accession>A0ABW3D626</accession>
<dbReference type="EMBL" id="JBHTIU010000003">
    <property type="protein sequence ID" value="MFD0867842.1"/>
    <property type="molecule type" value="Genomic_DNA"/>
</dbReference>
<sequence length="292" mass="32616">MRQKWKAVIRVLRRIDRTQYFLFVLLTLLSAFMLLPLVYIFNHAFKPLHELFLFPPTFIVREPTTQNFIELLNLTQSTFVPVSRYIFNSVVVTILATIGMVVVGALCAYPLAKHKFPGSKLVFGTIIVSLLFVTDTIAIPRYVVVQSLGIMNTYWGHVLPMLALPVGVFLLKQFMEQLPDELLDAAKIDGASEWGIFTRIVLPVVSPAIATITILAFQSAWGNAETSIFFMQEESMKTLPFYMSTLTANLANTVARQGAAAAGVLIMFLPSLIIFLIAQRKVITTMAHSGIK</sequence>
<gene>
    <name evidence="9" type="ORF">ACFQ03_01595</name>
</gene>
<protein>
    <submittedName>
        <fullName evidence="9">Carbohydrate ABC transporter permease</fullName>
    </submittedName>
</protein>
<comment type="subcellular location">
    <subcellularLocation>
        <location evidence="1 7">Cell membrane</location>
        <topology evidence="1 7">Multi-pass membrane protein</topology>
    </subcellularLocation>
</comment>
<dbReference type="Gene3D" id="1.10.3720.10">
    <property type="entry name" value="MetI-like"/>
    <property type="match status" value="1"/>
</dbReference>
<comment type="caution">
    <text evidence="9">The sequence shown here is derived from an EMBL/GenBank/DDBJ whole genome shotgun (WGS) entry which is preliminary data.</text>
</comment>
<feature type="transmembrane region" description="Helical" evidence="7">
    <location>
        <begin position="259"/>
        <end position="278"/>
    </location>
</feature>
<feature type="transmembrane region" description="Helical" evidence="7">
    <location>
        <begin position="154"/>
        <end position="175"/>
    </location>
</feature>